<reference evidence="3 4" key="1">
    <citation type="journal article" date="2024" name="IMA Fungus">
        <title>Apiospora arundinis, a panoply of carbohydrate-active enzymes and secondary metabolites.</title>
        <authorList>
            <person name="Sorensen T."/>
            <person name="Petersen C."/>
            <person name="Muurmann A.T."/>
            <person name="Christiansen J.V."/>
            <person name="Brundto M.L."/>
            <person name="Overgaard C.K."/>
            <person name="Boysen A.T."/>
            <person name="Wollenberg R.D."/>
            <person name="Larsen T.O."/>
            <person name="Sorensen J.L."/>
            <person name="Nielsen K.L."/>
            <person name="Sondergaard T.E."/>
        </authorList>
    </citation>
    <scope>NUCLEOTIDE SEQUENCE [LARGE SCALE GENOMIC DNA]</scope>
    <source>
        <strain evidence="3 4">AAU 773</strain>
    </source>
</reference>
<evidence type="ECO:0000256" key="1">
    <source>
        <dbReference type="SAM" id="MobiDB-lite"/>
    </source>
</evidence>
<sequence length="929" mass="103333">MFQDKLRSVCFINHPESELQYGHFCDSSIPLRHHKALSEGQLTFATWAKGVKWHDKIRNTPHPFGKSRNKVELEHDTSNPDVPLKEVRNSDWEVAERAGIVTSAAAAGAATQAAAQEQDKGLKTVLSVLGSGGLAFTSALAIMQKELPAVVVVTVHNIPDPDRGLLNIALMGYGNKKEVQAPLSILSSFNLRVASDYQDDGLGLRYGKMISVEVNVEDDCRKWLDHCCQHHGKLCEEPDWSSKLRRPSGKDFRMIEIGDEDDMFRVFHVNTDDQESSWKEKYAALSYVWGDAGKEALNLHSHNIKDLSERIPPEGVAKTISDAIKVTRRLGLRYLWVDSLCIIQKPRAGDGDSDASQTQADESKEFEQMSIIYGHASVVIIATGGEDAQAGLAGVSRPREPVQVAREVRPGVNVLLPIQYDKSYGRWDTRAWTLQEKLLSKRMLVFGKDHVAFHCRHGILREDMPADHARNGPAPMPHLSMPESHGHPQDKMTWDDKPIMFRSPFFDEYAKLMEQYTSRERTDSGDILKAVSGLLAVLDDMRSLDPEGEETSEAKSLYGLPEDFLGLALLWQPPAVLGTHLTKRTQEDYPSWSWAGWEVSKSPSHVQTDGDTHRVHPGVRFEEPFWVSGNDDLSLRKFVATGDDAEERFRPCVKWYRCQNPPPEPGRSLGLKLPPNKPRKPSNLIGTSKIDYEPRFRTRPPSYLEKPQATLSAAGTMSPSSGLELVNDKGSGVPVKNGVSGVPVKNGVSGVPVKNGVSGVPMKNGVSDVPVNNEGSGKKSVPSMRPGIPLDNRHLVCETQAARFRLRQKEKKPRKEKLWKLVDGKAVVAKELEILEAEILNGSDEVVGYVIPTDQGKTIATHPYDFIVLSESQYWGNEKRIDVMDFPLYNVMVVVWDTMGVFAERFGVGKISKSAWAKGNPSERCVALK</sequence>
<dbReference type="InterPro" id="IPR010730">
    <property type="entry name" value="HET"/>
</dbReference>
<feature type="region of interest" description="Disordered" evidence="1">
    <location>
        <begin position="663"/>
        <end position="687"/>
    </location>
</feature>
<organism evidence="3 4">
    <name type="scientific">Apiospora arundinis</name>
    <dbReference type="NCBI Taxonomy" id="335852"/>
    <lineage>
        <taxon>Eukaryota</taxon>
        <taxon>Fungi</taxon>
        <taxon>Dikarya</taxon>
        <taxon>Ascomycota</taxon>
        <taxon>Pezizomycotina</taxon>
        <taxon>Sordariomycetes</taxon>
        <taxon>Xylariomycetidae</taxon>
        <taxon>Amphisphaeriales</taxon>
        <taxon>Apiosporaceae</taxon>
        <taxon>Apiospora</taxon>
    </lineage>
</organism>
<evidence type="ECO:0000259" key="2">
    <source>
        <dbReference type="Pfam" id="PF06985"/>
    </source>
</evidence>
<name>A0ABR2IRH6_9PEZI</name>
<comment type="caution">
    <text evidence="3">The sequence shown here is derived from an EMBL/GenBank/DDBJ whole genome shotgun (WGS) entry which is preliminary data.</text>
</comment>
<feature type="region of interest" description="Disordered" evidence="1">
    <location>
        <begin position="58"/>
        <end position="83"/>
    </location>
</feature>
<proteinExistence type="predicted"/>
<feature type="region of interest" description="Disordered" evidence="1">
    <location>
        <begin position="468"/>
        <end position="490"/>
    </location>
</feature>
<keyword evidence="4" id="KW-1185">Reference proteome</keyword>
<gene>
    <name evidence="3" type="ORF">PGQ11_006034</name>
</gene>
<feature type="compositionally biased region" description="Basic and acidic residues" evidence="1">
    <location>
        <begin position="69"/>
        <end position="83"/>
    </location>
</feature>
<dbReference type="PANTHER" id="PTHR33112:SF12">
    <property type="entry name" value="HETEROKARYON INCOMPATIBILITY DOMAIN-CONTAINING PROTEIN"/>
    <property type="match status" value="1"/>
</dbReference>
<accession>A0ABR2IRH6</accession>
<dbReference type="EMBL" id="JAPCWZ010000004">
    <property type="protein sequence ID" value="KAK8867456.1"/>
    <property type="molecule type" value="Genomic_DNA"/>
</dbReference>
<protein>
    <submittedName>
        <fullName evidence="3">Heterokaryon incompatibility protein</fullName>
    </submittedName>
</protein>
<evidence type="ECO:0000313" key="3">
    <source>
        <dbReference type="EMBL" id="KAK8867456.1"/>
    </source>
</evidence>
<feature type="region of interest" description="Disordered" evidence="1">
    <location>
        <begin position="755"/>
        <end position="788"/>
    </location>
</feature>
<dbReference type="Pfam" id="PF06985">
    <property type="entry name" value="HET"/>
    <property type="match status" value="1"/>
</dbReference>
<evidence type="ECO:0000313" key="4">
    <source>
        <dbReference type="Proteomes" id="UP001390339"/>
    </source>
</evidence>
<feature type="domain" description="Heterokaryon incompatibility" evidence="2">
    <location>
        <begin position="282"/>
        <end position="436"/>
    </location>
</feature>
<dbReference type="PANTHER" id="PTHR33112">
    <property type="entry name" value="DOMAIN PROTEIN, PUTATIVE-RELATED"/>
    <property type="match status" value="1"/>
</dbReference>
<dbReference type="Proteomes" id="UP001390339">
    <property type="component" value="Unassembled WGS sequence"/>
</dbReference>